<gene>
    <name evidence="1" type="ORF">CONLIGDRAFT_61992</name>
</gene>
<protein>
    <submittedName>
        <fullName evidence="1">Uncharacterized protein</fullName>
    </submittedName>
</protein>
<reference evidence="1 2" key="1">
    <citation type="submission" date="2016-10" db="EMBL/GenBank/DDBJ databases">
        <title>Draft genome sequence of Coniochaeta ligniaria NRRL30616, a lignocellulolytic fungus for bioabatement of inhibitors in plant biomass hydrolysates.</title>
        <authorList>
            <consortium name="DOE Joint Genome Institute"/>
            <person name="Jimenez D.J."/>
            <person name="Hector R.E."/>
            <person name="Riley R."/>
            <person name="Sun H."/>
            <person name="Grigoriev I.V."/>
            <person name="Van Elsas J.D."/>
            <person name="Nichols N.N."/>
        </authorList>
    </citation>
    <scope>NUCLEOTIDE SEQUENCE [LARGE SCALE GENOMIC DNA]</scope>
    <source>
        <strain evidence="1 2">NRRL 30616</strain>
    </source>
</reference>
<accession>A0A1J7J7T6</accession>
<dbReference type="OrthoDB" id="9985428at2759"/>
<keyword evidence="2" id="KW-1185">Reference proteome</keyword>
<dbReference type="AlphaFoldDB" id="A0A1J7J7T6"/>
<dbReference type="InterPro" id="IPR043472">
    <property type="entry name" value="Macro_dom-like"/>
</dbReference>
<dbReference type="EMBL" id="KV875093">
    <property type="protein sequence ID" value="OIW35509.1"/>
    <property type="molecule type" value="Genomic_DNA"/>
</dbReference>
<name>A0A1J7J7T6_9PEZI</name>
<dbReference type="Gene3D" id="3.40.220.10">
    <property type="entry name" value="Leucine Aminopeptidase, subunit E, domain 1"/>
    <property type="match status" value="1"/>
</dbReference>
<dbReference type="Proteomes" id="UP000182658">
    <property type="component" value="Unassembled WGS sequence"/>
</dbReference>
<sequence length="105" mass="11932">MATPLPDADFGWKPCQGCPEGSQGTSLPSDSYRGLIKDRMRLSFRIAATNNHVHLVLGVLGNPARPWFTPAEDMAWCCLEVLREWEFNSKAQWWELVEECRCCCV</sequence>
<proteinExistence type="predicted"/>
<dbReference type="InParanoid" id="A0A1J7J7T6"/>
<organism evidence="1 2">
    <name type="scientific">Coniochaeta ligniaria NRRL 30616</name>
    <dbReference type="NCBI Taxonomy" id="1408157"/>
    <lineage>
        <taxon>Eukaryota</taxon>
        <taxon>Fungi</taxon>
        <taxon>Dikarya</taxon>
        <taxon>Ascomycota</taxon>
        <taxon>Pezizomycotina</taxon>
        <taxon>Sordariomycetes</taxon>
        <taxon>Sordariomycetidae</taxon>
        <taxon>Coniochaetales</taxon>
        <taxon>Coniochaetaceae</taxon>
        <taxon>Coniochaeta</taxon>
    </lineage>
</organism>
<evidence type="ECO:0000313" key="2">
    <source>
        <dbReference type="Proteomes" id="UP000182658"/>
    </source>
</evidence>
<evidence type="ECO:0000313" key="1">
    <source>
        <dbReference type="EMBL" id="OIW35509.1"/>
    </source>
</evidence>